<sequence length="119" mass="13100">MKIHAAISGPALALAIAVGFGAAMAPADASAMSKKEKRTVIGAVVGGLSGSLLSGGDPWATVGGALAGGTVGNVTTKDRDRDRRWEHDRRWDGDDRSRWQREQDRRRWERERDRRYRGR</sequence>
<dbReference type="GO" id="GO:0019867">
    <property type="term" value="C:outer membrane"/>
    <property type="evidence" value="ECO:0007669"/>
    <property type="project" value="InterPro"/>
</dbReference>
<evidence type="ECO:0000313" key="5">
    <source>
        <dbReference type="Proteomes" id="UP000239865"/>
    </source>
</evidence>
<feature type="signal peptide" evidence="2">
    <location>
        <begin position="1"/>
        <end position="25"/>
    </location>
</feature>
<comment type="caution">
    <text evidence="4">The sequence shown here is derived from an EMBL/GenBank/DDBJ whole genome shotgun (WGS) entry which is preliminary data.</text>
</comment>
<dbReference type="Proteomes" id="UP000239865">
    <property type="component" value="Unassembled WGS sequence"/>
</dbReference>
<dbReference type="Pfam" id="PF05433">
    <property type="entry name" value="Rick_17kDa_Anti"/>
    <property type="match status" value="1"/>
</dbReference>
<feature type="region of interest" description="Disordered" evidence="1">
    <location>
        <begin position="91"/>
        <end position="119"/>
    </location>
</feature>
<evidence type="ECO:0000256" key="2">
    <source>
        <dbReference type="SAM" id="SignalP"/>
    </source>
</evidence>
<organism evidence="4 5">
    <name type="scientific">Xanthomonas melonis</name>
    <dbReference type="NCBI Taxonomy" id="56456"/>
    <lineage>
        <taxon>Bacteria</taxon>
        <taxon>Pseudomonadati</taxon>
        <taxon>Pseudomonadota</taxon>
        <taxon>Gammaproteobacteria</taxon>
        <taxon>Lysobacterales</taxon>
        <taxon>Lysobacteraceae</taxon>
        <taxon>Xanthomonas</taxon>
    </lineage>
</organism>
<keyword evidence="2" id="KW-0732">Signal</keyword>
<dbReference type="RefSeq" id="WP_104588965.1">
    <property type="nucleotide sequence ID" value="NZ_JAJGQH010000029.1"/>
</dbReference>
<feature type="region of interest" description="Disordered" evidence="1">
    <location>
        <begin position="65"/>
        <end position="84"/>
    </location>
</feature>
<dbReference type="EMBL" id="MDEH01000022">
    <property type="protein sequence ID" value="PPU70510.1"/>
    <property type="molecule type" value="Genomic_DNA"/>
</dbReference>
<accession>A0A2S7D9L9</accession>
<evidence type="ECO:0000313" key="4">
    <source>
        <dbReference type="EMBL" id="PPU70510.1"/>
    </source>
</evidence>
<evidence type="ECO:0000259" key="3">
    <source>
        <dbReference type="Pfam" id="PF05433"/>
    </source>
</evidence>
<evidence type="ECO:0000256" key="1">
    <source>
        <dbReference type="SAM" id="MobiDB-lite"/>
    </source>
</evidence>
<gene>
    <name evidence="4" type="ORF">XmelCFBP4644_20110</name>
</gene>
<feature type="domain" description="Glycine zipper 2TM" evidence="3">
    <location>
        <begin position="39"/>
        <end position="73"/>
    </location>
</feature>
<proteinExistence type="predicted"/>
<dbReference type="AlphaFoldDB" id="A0A2S7D9L9"/>
<dbReference type="InterPro" id="IPR008816">
    <property type="entry name" value="Gly_zipper_2TM_dom"/>
</dbReference>
<reference evidence="4 5" key="1">
    <citation type="submission" date="2016-08" db="EMBL/GenBank/DDBJ databases">
        <authorList>
            <person name="Seilhamer J.J."/>
        </authorList>
    </citation>
    <scope>NUCLEOTIDE SEQUENCE [LARGE SCALE GENOMIC DNA]</scope>
    <source>
        <strain evidence="4 5">CFBP4644</strain>
    </source>
</reference>
<feature type="chain" id="PRO_5015654867" description="Glycine zipper 2TM domain-containing protein" evidence="2">
    <location>
        <begin position="26"/>
        <end position="119"/>
    </location>
</feature>
<protein>
    <recommendedName>
        <fullName evidence="3">Glycine zipper 2TM domain-containing protein</fullName>
    </recommendedName>
</protein>
<name>A0A2S7D9L9_9XANT</name>